<proteinExistence type="predicted"/>
<dbReference type="Proteomes" id="UP001222325">
    <property type="component" value="Unassembled WGS sequence"/>
</dbReference>
<dbReference type="EMBL" id="JARJCN010000099">
    <property type="protein sequence ID" value="KAJ7075294.1"/>
    <property type="molecule type" value="Genomic_DNA"/>
</dbReference>
<evidence type="ECO:0000313" key="2">
    <source>
        <dbReference type="Proteomes" id="UP001222325"/>
    </source>
</evidence>
<accession>A0AAD6TQ72</accession>
<protein>
    <submittedName>
        <fullName evidence="1">Uncharacterized protein</fullName>
    </submittedName>
</protein>
<dbReference type="AlphaFoldDB" id="A0AAD6TQ72"/>
<gene>
    <name evidence="1" type="ORF">B0H15DRAFT_917000</name>
</gene>
<comment type="caution">
    <text evidence="1">The sequence shown here is derived from an EMBL/GenBank/DDBJ whole genome shotgun (WGS) entry which is preliminary data.</text>
</comment>
<organism evidence="1 2">
    <name type="scientific">Mycena belliarum</name>
    <dbReference type="NCBI Taxonomy" id="1033014"/>
    <lineage>
        <taxon>Eukaryota</taxon>
        <taxon>Fungi</taxon>
        <taxon>Dikarya</taxon>
        <taxon>Basidiomycota</taxon>
        <taxon>Agaricomycotina</taxon>
        <taxon>Agaricomycetes</taxon>
        <taxon>Agaricomycetidae</taxon>
        <taxon>Agaricales</taxon>
        <taxon>Marasmiineae</taxon>
        <taxon>Mycenaceae</taxon>
        <taxon>Mycena</taxon>
    </lineage>
</organism>
<name>A0AAD6TQ72_9AGAR</name>
<reference evidence="1" key="1">
    <citation type="submission" date="2023-03" db="EMBL/GenBank/DDBJ databases">
        <title>Massive genome expansion in bonnet fungi (Mycena s.s.) driven by repeated elements and novel gene families across ecological guilds.</title>
        <authorList>
            <consortium name="Lawrence Berkeley National Laboratory"/>
            <person name="Harder C.B."/>
            <person name="Miyauchi S."/>
            <person name="Viragh M."/>
            <person name="Kuo A."/>
            <person name="Thoen E."/>
            <person name="Andreopoulos B."/>
            <person name="Lu D."/>
            <person name="Skrede I."/>
            <person name="Drula E."/>
            <person name="Henrissat B."/>
            <person name="Morin E."/>
            <person name="Kohler A."/>
            <person name="Barry K."/>
            <person name="LaButti K."/>
            <person name="Morin E."/>
            <person name="Salamov A."/>
            <person name="Lipzen A."/>
            <person name="Mereny Z."/>
            <person name="Hegedus B."/>
            <person name="Baldrian P."/>
            <person name="Stursova M."/>
            <person name="Weitz H."/>
            <person name="Taylor A."/>
            <person name="Grigoriev I.V."/>
            <person name="Nagy L.G."/>
            <person name="Martin F."/>
            <person name="Kauserud H."/>
        </authorList>
    </citation>
    <scope>NUCLEOTIDE SEQUENCE</scope>
    <source>
        <strain evidence="1">CBHHK173m</strain>
    </source>
</reference>
<sequence length="307" mass="35035">MPPRNVDLVPDILRIIFEIAARDDRRTALKLVVVSHLVESWIDILLYSTVYLYRQRTANNFLRTIETSPTKSRAFFAKHVKSLCILFDMPANHLVRITTICYGIENITTWFLPSPRAVVPTIPLSYLMFCQWLRPRRLSAWHGVLESPNPHFALPFFSRVTHLTVVSIWEDWTTWPAFALPSLTHLSLDFTYGSRTLSRPEIEQIAASLGTILSACPQVCVCALRVDQPAESASIVALMERVSDRRIVFFRHSEPFQIREAHSEAEVGIWRELERAVRLGRGACLKNCWLGEGRPALGREVLSIARA</sequence>
<evidence type="ECO:0000313" key="1">
    <source>
        <dbReference type="EMBL" id="KAJ7075294.1"/>
    </source>
</evidence>
<keyword evidence="2" id="KW-1185">Reference proteome</keyword>